<evidence type="ECO:0000256" key="1">
    <source>
        <dbReference type="SAM" id="Phobius"/>
    </source>
</evidence>
<evidence type="ECO:0000313" key="5">
    <source>
        <dbReference type="Proteomes" id="UP000185604"/>
    </source>
</evidence>
<dbReference type="GeneID" id="92862118"/>
<organism evidence="3 5">
    <name type="scientific">Bacillus paralicheniformis</name>
    <dbReference type="NCBI Taxonomy" id="1648923"/>
    <lineage>
        <taxon>Bacteria</taxon>
        <taxon>Bacillati</taxon>
        <taxon>Bacillota</taxon>
        <taxon>Bacilli</taxon>
        <taxon>Bacillales</taxon>
        <taxon>Bacillaceae</taxon>
        <taxon>Bacillus</taxon>
    </lineage>
</organism>
<dbReference type="EMBL" id="NILF01000042">
    <property type="protein sequence ID" value="TWL37841.1"/>
    <property type="molecule type" value="Genomic_DNA"/>
</dbReference>
<evidence type="ECO:0000313" key="4">
    <source>
        <dbReference type="EMBL" id="TWL37841.1"/>
    </source>
</evidence>
<comment type="caution">
    <text evidence="3">The sequence shown here is derived from an EMBL/GenBank/DDBJ whole genome shotgun (WGS) entry which is preliminary data.</text>
</comment>
<keyword evidence="1" id="KW-0472">Membrane</keyword>
<proteinExistence type="predicted"/>
<evidence type="ECO:0000313" key="6">
    <source>
        <dbReference type="Proteomes" id="UP000429980"/>
    </source>
</evidence>
<dbReference type="AlphaFoldDB" id="A0A6I7TLV9"/>
<reference evidence="4 6" key="2">
    <citation type="submission" date="2019-06" db="EMBL/GenBank/DDBJ databases">
        <title>Genome sequence analysis of &gt;100 Bacillus licheniformis strains suggests intrinsic resistance to this species.</title>
        <authorList>
            <person name="Wels M."/>
            <person name="Siezen R.J."/>
            <person name="Johansen E."/>
            <person name="Stuer-Lauridsen B."/>
            <person name="Bjerre K."/>
            <person name="Nielsen B.K.K."/>
        </authorList>
    </citation>
    <scope>NUCLEOTIDE SEQUENCE [LARGE SCALE GENOMIC DNA]</scope>
    <source>
        <strain evidence="4 6">BAC-15381</strain>
    </source>
</reference>
<keyword evidence="1" id="KW-1133">Transmembrane helix</keyword>
<dbReference type="Proteomes" id="UP000185604">
    <property type="component" value="Unassembled WGS sequence"/>
</dbReference>
<evidence type="ECO:0000313" key="2">
    <source>
        <dbReference type="EMBL" id="MDE1451022.1"/>
    </source>
</evidence>
<name>A0A6I7TLV9_9BACI</name>
<accession>A0A6I7TLV9</accession>
<reference evidence="3 5" key="1">
    <citation type="journal article" date="2016" name="Front. Microbiol.">
        <title>High-Level Heat Resistance of Spores of Bacillus amyloliquefaciens and Bacillus licheniformis Results from the Presence of a spoVA Operon in a Tn1546 Transposon.</title>
        <authorList>
            <person name="Berendsen E.M."/>
            <person name="Koning R.A."/>
            <person name="Boekhorst J."/>
            <person name="de Jong A."/>
            <person name="Kuipers O.P."/>
            <person name="Wells-Bennik M.H."/>
        </authorList>
    </citation>
    <scope>NUCLEOTIDE SEQUENCE [LARGE SCALE GENOMIC DNA]</scope>
    <source>
        <strain evidence="3 5">B4121</strain>
    </source>
</reference>
<dbReference type="Proteomes" id="UP001216709">
    <property type="component" value="Unassembled WGS sequence"/>
</dbReference>
<reference evidence="2" key="3">
    <citation type="submission" date="2022-12" db="EMBL/GenBank/DDBJ databases">
        <title>Draft Genome Sequences of Bacillus licheniformis and Bacillus paralicheniformis strains isolated from Irish skim milk powders.</title>
        <authorList>
            <person name="Lourenco A."/>
            <person name="Li F."/>
            <person name="Geraldine D."/>
            <person name="Tobin J.T."/>
            <person name="Butler F."/>
            <person name="Jordan K."/>
            <person name="Obrien T."/>
        </authorList>
    </citation>
    <scope>NUCLEOTIDE SEQUENCE</scope>
    <source>
        <strain evidence="2">3370</strain>
    </source>
</reference>
<feature type="transmembrane region" description="Helical" evidence="1">
    <location>
        <begin position="37"/>
        <end position="56"/>
    </location>
</feature>
<keyword evidence="6" id="KW-1185">Reference proteome</keyword>
<dbReference type="Proteomes" id="UP000429980">
    <property type="component" value="Unassembled WGS sequence"/>
</dbReference>
<sequence>MDLILKSVDSILIVFLAIFFMWKFVYEIKHEKRKAVILLLLLINVYFIVKVFNLVLQLM</sequence>
<keyword evidence="1" id="KW-0812">Transmembrane</keyword>
<dbReference type="EMBL" id="LKPO01000003">
    <property type="protein sequence ID" value="OLF98038.1"/>
    <property type="molecule type" value="Genomic_DNA"/>
</dbReference>
<feature type="transmembrane region" description="Helical" evidence="1">
    <location>
        <begin position="6"/>
        <end position="25"/>
    </location>
</feature>
<protein>
    <submittedName>
        <fullName evidence="3">Uncharacterized protein</fullName>
    </submittedName>
</protein>
<dbReference type="EMBL" id="JARAFO010000003">
    <property type="protein sequence ID" value="MDE1451022.1"/>
    <property type="molecule type" value="Genomic_DNA"/>
</dbReference>
<gene>
    <name evidence="3" type="ORF">B4121_0665</name>
    <name evidence="4" type="ORF">CHCC15381_2448</name>
    <name evidence="2" type="ORF">PVN32_02405</name>
</gene>
<evidence type="ECO:0000313" key="3">
    <source>
        <dbReference type="EMBL" id="OLF98038.1"/>
    </source>
</evidence>
<dbReference type="RefSeq" id="WP_011197793.1">
    <property type="nucleotide sequence ID" value="NZ_AP023088.1"/>
</dbReference>